<comment type="cofactor">
    <cofactor evidence="2">
        <name>Mn(2+)</name>
        <dbReference type="ChEBI" id="CHEBI:29035"/>
    </cofactor>
</comment>
<dbReference type="GO" id="GO:0003935">
    <property type="term" value="F:GTP cyclohydrolase II activity"/>
    <property type="evidence" value="ECO:0007669"/>
    <property type="project" value="UniProtKB-UniRule"/>
</dbReference>
<feature type="binding site" evidence="19">
    <location>
        <begin position="248"/>
        <end position="252"/>
    </location>
    <ligand>
        <name>GTP</name>
        <dbReference type="ChEBI" id="CHEBI:37565"/>
    </ligand>
</feature>
<evidence type="ECO:0000256" key="15">
    <source>
        <dbReference type="ARBA" id="ARBA00023239"/>
    </source>
</evidence>
<evidence type="ECO:0000256" key="9">
    <source>
        <dbReference type="ARBA" id="ARBA00022741"/>
    </source>
</evidence>
<dbReference type="Proteomes" id="UP000658656">
    <property type="component" value="Unassembled WGS sequence"/>
</dbReference>
<comment type="similarity">
    <text evidence="20">Belongs to the DHBP synthase family.</text>
</comment>
<evidence type="ECO:0000256" key="5">
    <source>
        <dbReference type="ARBA" id="ARBA00004904"/>
    </source>
</evidence>
<evidence type="ECO:0000256" key="17">
    <source>
        <dbReference type="ARBA" id="ARBA00043932"/>
    </source>
</evidence>
<feature type="binding site" evidence="19">
    <location>
        <position position="269"/>
    </location>
    <ligand>
        <name>GTP</name>
        <dbReference type="ChEBI" id="CHEBI:37565"/>
    </ligand>
</feature>
<keyword evidence="8 20" id="KW-0479">Metal-binding</keyword>
<comment type="cofactor">
    <cofactor evidence="19">
        <name>Zn(2+)</name>
        <dbReference type="ChEBI" id="CHEBI:29105"/>
    </cofactor>
    <text evidence="19">Binds 1 zinc ion per subunit.</text>
</comment>
<dbReference type="GO" id="GO:0009231">
    <property type="term" value="P:riboflavin biosynthetic process"/>
    <property type="evidence" value="ECO:0007669"/>
    <property type="project" value="UniProtKB-UniRule"/>
</dbReference>
<dbReference type="GO" id="GO:0000287">
    <property type="term" value="F:magnesium ion binding"/>
    <property type="evidence" value="ECO:0007669"/>
    <property type="project" value="UniProtKB-UniRule"/>
</dbReference>
<dbReference type="Gene3D" id="3.40.50.10990">
    <property type="entry name" value="GTP cyclohydrolase II"/>
    <property type="match status" value="1"/>
</dbReference>
<dbReference type="PIRSF" id="PIRSF001259">
    <property type="entry name" value="RibA"/>
    <property type="match status" value="1"/>
</dbReference>
<dbReference type="Pfam" id="PF00925">
    <property type="entry name" value="GTP_cyclohydro2"/>
    <property type="match status" value="1"/>
</dbReference>
<evidence type="ECO:0000256" key="7">
    <source>
        <dbReference type="ARBA" id="ARBA00022619"/>
    </source>
</evidence>
<feature type="binding site" evidence="20">
    <location>
        <position position="31"/>
    </location>
    <ligand>
        <name>D-ribulose 5-phosphate</name>
        <dbReference type="ChEBI" id="CHEBI:58121"/>
    </ligand>
</feature>
<feature type="domain" description="GTP cyclohydrolase II" evidence="21">
    <location>
        <begin position="207"/>
        <end position="366"/>
    </location>
</feature>
<feature type="binding site" evidence="20">
    <location>
        <position position="27"/>
    </location>
    <ligand>
        <name>Mg(2+)</name>
        <dbReference type="ChEBI" id="CHEBI:18420"/>
        <label>2</label>
    </ligand>
</feature>
<accession>A0A8H9IR96</accession>
<feature type="binding site" evidence="20">
    <location>
        <position position="27"/>
    </location>
    <ligand>
        <name>Mg(2+)</name>
        <dbReference type="ChEBI" id="CHEBI:18420"/>
        <label>1</label>
    </ligand>
</feature>
<keyword evidence="13 19" id="KW-0342">GTP-binding</keyword>
<dbReference type="CDD" id="cd00641">
    <property type="entry name" value="GTP_cyclohydro2"/>
    <property type="match status" value="1"/>
</dbReference>
<feature type="binding site" evidence="20">
    <location>
        <position position="142"/>
    </location>
    <ligand>
        <name>Mg(2+)</name>
        <dbReference type="ChEBI" id="CHEBI:18420"/>
        <label>2</label>
    </ligand>
</feature>
<comment type="similarity">
    <text evidence="6">In the N-terminal section; belongs to the DHBP synthase family.</text>
</comment>
<evidence type="ECO:0000256" key="3">
    <source>
        <dbReference type="ARBA" id="ARBA00002284"/>
    </source>
</evidence>
<keyword evidence="9 19" id="KW-0547">Nucleotide-binding</keyword>
<evidence type="ECO:0000313" key="22">
    <source>
        <dbReference type="EMBL" id="GHF41492.1"/>
    </source>
</evidence>
<dbReference type="InterPro" id="IPR032677">
    <property type="entry name" value="GTP_cyclohydro_II"/>
</dbReference>
<dbReference type="InterPro" id="IPR036144">
    <property type="entry name" value="RibA-like_sf"/>
</dbReference>
<gene>
    <name evidence="19" type="primary">ribA</name>
    <name evidence="20" type="synonym">ribB</name>
    <name evidence="22" type="ORF">GCM10017566_13680</name>
</gene>
<dbReference type="InterPro" id="IPR017945">
    <property type="entry name" value="DHBP_synth_RibB-like_a/b_dom"/>
</dbReference>
<dbReference type="NCBIfam" id="TIGR00505">
    <property type="entry name" value="ribA"/>
    <property type="match status" value="1"/>
</dbReference>
<keyword evidence="15 20" id="KW-0456">Lyase</keyword>
<dbReference type="GO" id="GO:0008686">
    <property type="term" value="F:3,4-dihydroxy-2-butanone-4-phosphate synthase activity"/>
    <property type="evidence" value="ECO:0007669"/>
    <property type="project" value="UniProtKB-UniRule"/>
</dbReference>
<comment type="subunit">
    <text evidence="20">Homodimer.</text>
</comment>
<evidence type="ECO:0000256" key="13">
    <source>
        <dbReference type="ARBA" id="ARBA00023134"/>
    </source>
</evidence>
<evidence type="ECO:0000256" key="18">
    <source>
        <dbReference type="ARBA" id="ARBA00049295"/>
    </source>
</evidence>
<dbReference type="NCBIfam" id="TIGR00506">
    <property type="entry name" value="ribB"/>
    <property type="match status" value="1"/>
</dbReference>
<evidence type="ECO:0000256" key="19">
    <source>
        <dbReference type="HAMAP-Rule" id="MF_00179"/>
    </source>
</evidence>
<dbReference type="FunFam" id="3.40.50.10990:FF:000001">
    <property type="entry name" value="Riboflavin biosynthesis protein RibBA"/>
    <property type="match status" value="1"/>
</dbReference>
<feature type="binding site" evidence="19">
    <location>
        <position position="253"/>
    </location>
    <ligand>
        <name>Zn(2+)</name>
        <dbReference type="ChEBI" id="CHEBI:29105"/>
        <note>catalytic</note>
    </ligand>
</feature>
<keyword evidence="23" id="KW-1185">Reference proteome</keyword>
<dbReference type="FunFam" id="3.90.870.10:FF:000001">
    <property type="entry name" value="Riboflavin biosynthesis protein RibBA"/>
    <property type="match status" value="1"/>
</dbReference>
<dbReference type="HAMAP" id="MF_00180">
    <property type="entry name" value="RibB"/>
    <property type="match status" value="1"/>
</dbReference>
<name>A0A8H9IR96_9PSEU</name>
<dbReference type="GO" id="GO:0005829">
    <property type="term" value="C:cytosol"/>
    <property type="evidence" value="ECO:0007669"/>
    <property type="project" value="TreeGrafter"/>
</dbReference>
<dbReference type="EMBL" id="BNAV01000001">
    <property type="protein sequence ID" value="GHF41492.1"/>
    <property type="molecule type" value="Genomic_DNA"/>
</dbReference>
<comment type="function">
    <text evidence="17 19">Catalyzes the conversion of GTP to 2,5-diamino-6-ribosylamino-4(3H)-pyrimidinone 5'-phosphate (DARP), formate and pyrophosphate.</text>
</comment>
<keyword evidence="14 20" id="KW-0464">Manganese</keyword>
<feature type="active site" description="Nucleophile" evidence="19">
    <location>
        <position position="328"/>
    </location>
</feature>
<feature type="binding site" evidence="19">
    <location>
        <begin position="292"/>
        <end position="294"/>
    </location>
    <ligand>
        <name>GTP</name>
        <dbReference type="ChEBI" id="CHEBI:37565"/>
    </ligand>
</feature>
<dbReference type="GO" id="GO:0005525">
    <property type="term" value="F:GTP binding"/>
    <property type="evidence" value="ECO:0007669"/>
    <property type="project" value="UniProtKB-KW"/>
</dbReference>
<comment type="cofactor">
    <cofactor evidence="20">
        <name>Mg(2+)</name>
        <dbReference type="ChEBI" id="CHEBI:18420"/>
    </cofactor>
    <cofactor evidence="20">
        <name>Mn(2+)</name>
        <dbReference type="ChEBI" id="CHEBI:29035"/>
    </cofactor>
    <text evidence="20">Binds 2 divalent metal cations per subunit. Magnesium or manganese.</text>
</comment>
<keyword evidence="11 19" id="KW-0862">Zinc</keyword>
<dbReference type="PANTHER" id="PTHR21327:SF18">
    <property type="entry name" value="3,4-DIHYDROXY-2-BUTANONE 4-PHOSPHATE SYNTHASE"/>
    <property type="match status" value="1"/>
</dbReference>
<comment type="pathway">
    <text evidence="4 19">Cofactor biosynthesis; riboflavin biosynthesis; 5-amino-6-(D-ribitylamino)uracil from GTP: step 1/4.</text>
</comment>
<comment type="catalytic activity">
    <reaction evidence="18 19">
        <text>GTP + 4 H2O = 2,5-diamino-6-hydroxy-4-(5-phosphoribosylamino)-pyrimidine + formate + 2 phosphate + 3 H(+)</text>
        <dbReference type="Rhea" id="RHEA:23704"/>
        <dbReference type="ChEBI" id="CHEBI:15377"/>
        <dbReference type="ChEBI" id="CHEBI:15378"/>
        <dbReference type="ChEBI" id="CHEBI:15740"/>
        <dbReference type="ChEBI" id="CHEBI:37565"/>
        <dbReference type="ChEBI" id="CHEBI:43474"/>
        <dbReference type="ChEBI" id="CHEBI:58614"/>
        <dbReference type="EC" id="3.5.4.25"/>
    </reaction>
</comment>
<comment type="pathway">
    <text evidence="5 20">Cofactor biosynthesis; riboflavin biosynthesis; 2-hydroxy-3-oxobutyl phosphate from D-ribulose 5-phosphate: step 1/1.</text>
</comment>
<dbReference type="InterPro" id="IPR000926">
    <property type="entry name" value="RibA"/>
</dbReference>
<evidence type="ECO:0000256" key="6">
    <source>
        <dbReference type="ARBA" id="ARBA00005520"/>
    </source>
</evidence>
<organism evidence="22 23">
    <name type="scientific">Amycolatopsis bartoniae</name>
    <dbReference type="NCBI Taxonomy" id="941986"/>
    <lineage>
        <taxon>Bacteria</taxon>
        <taxon>Bacillati</taxon>
        <taxon>Actinomycetota</taxon>
        <taxon>Actinomycetes</taxon>
        <taxon>Pseudonocardiales</taxon>
        <taxon>Pseudonocardiaceae</taxon>
        <taxon>Amycolatopsis</taxon>
    </lineage>
</organism>
<feature type="active site" description="Proton acceptor" evidence="19">
    <location>
        <position position="326"/>
    </location>
</feature>
<reference evidence="22" key="2">
    <citation type="submission" date="2020-09" db="EMBL/GenBank/DDBJ databases">
        <authorList>
            <person name="Sun Q."/>
            <person name="Zhou Y."/>
        </authorList>
    </citation>
    <scope>NUCLEOTIDE SEQUENCE</scope>
    <source>
        <strain evidence="22">CGMCC 4.7679</strain>
    </source>
</reference>
<comment type="function">
    <text evidence="3 20">Catalyzes the conversion of D-ribulose 5-phosphate to formate and 3,4-dihydroxy-2-butanone 4-phosphate.</text>
</comment>
<reference evidence="22" key="1">
    <citation type="journal article" date="2014" name="Int. J. Syst. Evol. Microbiol.">
        <title>Complete genome sequence of Corynebacterium casei LMG S-19264T (=DSM 44701T), isolated from a smear-ripened cheese.</title>
        <authorList>
            <consortium name="US DOE Joint Genome Institute (JGI-PGF)"/>
            <person name="Walter F."/>
            <person name="Albersmeier A."/>
            <person name="Kalinowski J."/>
            <person name="Ruckert C."/>
        </authorList>
    </citation>
    <scope>NUCLEOTIDE SEQUENCE</scope>
    <source>
        <strain evidence="22">CGMCC 4.7679</strain>
    </source>
</reference>
<feature type="binding site" evidence="19">
    <location>
        <position position="266"/>
    </location>
    <ligand>
        <name>Zn(2+)</name>
        <dbReference type="ChEBI" id="CHEBI:29105"/>
        <note>catalytic</note>
    </ligand>
</feature>
<dbReference type="GO" id="GO:0030145">
    <property type="term" value="F:manganese ion binding"/>
    <property type="evidence" value="ECO:0007669"/>
    <property type="project" value="UniProtKB-UniRule"/>
</dbReference>
<evidence type="ECO:0000256" key="16">
    <source>
        <dbReference type="ARBA" id="ARBA00023268"/>
    </source>
</evidence>
<dbReference type="EC" id="3.5.4.25" evidence="19"/>
<dbReference type="RefSeq" id="WP_145934657.1">
    <property type="nucleotide sequence ID" value="NZ_BNAV01000001.1"/>
</dbReference>
<feature type="site" description="Essential for catalytic activity" evidence="20">
    <location>
        <position position="125"/>
    </location>
</feature>
<evidence type="ECO:0000256" key="2">
    <source>
        <dbReference type="ARBA" id="ARBA00001936"/>
    </source>
</evidence>
<feature type="binding site" evidence="19">
    <location>
        <position position="354"/>
    </location>
    <ligand>
        <name>GTP</name>
        <dbReference type="ChEBI" id="CHEBI:37565"/>
    </ligand>
</feature>
<evidence type="ECO:0000256" key="11">
    <source>
        <dbReference type="ARBA" id="ARBA00022833"/>
    </source>
</evidence>
<dbReference type="SUPFAM" id="SSF55821">
    <property type="entry name" value="YrdC/RibB"/>
    <property type="match status" value="1"/>
</dbReference>
<evidence type="ECO:0000256" key="14">
    <source>
        <dbReference type="ARBA" id="ARBA00023211"/>
    </source>
</evidence>
<dbReference type="SUPFAM" id="SSF142695">
    <property type="entry name" value="RibA-like"/>
    <property type="match status" value="1"/>
</dbReference>
<dbReference type="InterPro" id="IPR000422">
    <property type="entry name" value="DHBP_synthase_RibB"/>
</dbReference>
<keyword evidence="12 20" id="KW-0460">Magnesium</keyword>
<dbReference type="GO" id="GO:0008270">
    <property type="term" value="F:zinc ion binding"/>
    <property type="evidence" value="ECO:0007669"/>
    <property type="project" value="UniProtKB-UniRule"/>
</dbReference>
<evidence type="ECO:0000256" key="12">
    <source>
        <dbReference type="ARBA" id="ARBA00022842"/>
    </source>
</evidence>
<keyword evidence="7 20" id="KW-0686">Riboflavin biosynthesis</keyword>
<dbReference type="HAMAP" id="MF_00179">
    <property type="entry name" value="RibA"/>
    <property type="match status" value="1"/>
</dbReference>
<feature type="binding site" evidence="20">
    <location>
        <begin position="26"/>
        <end position="27"/>
    </location>
    <ligand>
        <name>D-ribulose 5-phosphate</name>
        <dbReference type="ChEBI" id="CHEBI:58121"/>
    </ligand>
</feature>
<dbReference type="NCBIfam" id="NF001591">
    <property type="entry name" value="PRK00393.1"/>
    <property type="match status" value="1"/>
</dbReference>
<feature type="binding site" evidence="19">
    <location>
        <position position="349"/>
    </location>
    <ligand>
        <name>GTP</name>
        <dbReference type="ChEBI" id="CHEBI:37565"/>
    </ligand>
</feature>
<comment type="catalytic activity">
    <reaction evidence="1 20">
        <text>D-ribulose 5-phosphate = (2S)-2-hydroxy-3-oxobutyl phosphate + formate + H(+)</text>
        <dbReference type="Rhea" id="RHEA:18457"/>
        <dbReference type="ChEBI" id="CHEBI:15378"/>
        <dbReference type="ChEBI" id="CHEBI:15740"/>
        <dbReference type="ChEBI" id="CHEBI:58121"/>
        <dbReference type="ChEBI" id="CHEBI:58830"/>
        <dbReference type="EC" id="4.1.99.12"/>
    </reaction>
</comment>
<evidence type="ECO:0000256" key="8">
    <source>
        <dbReference type="ARBA" id="ARBA00022723"/>
    </source>
</evidence>
<evidence type="ECO:0000313" key="23">
    <source>
        <dbReference type="Proteomes" id="UP000658656"/>
    </source>
</evidence>
<comment type="caution">
    <text evidence="22">The sequence shown here is derived from an EMBL/GenBank/DDBJ whole genome shotgun (WGS) entry which is preliminary data.</text>
</comment>
<dbReference type="EC" id="4.1.99.12" evidence="20"/>
<dbReference type="Pfam" id="PF00926">
    <property type="entry name" value="DHBP_synthase"/>
    <property type="match status" value="1"/>
</dbReference>
<proteinExistence type="inferred from homology"/>
<keyword evidence="16" id="KW-0511">Multifunctional enzyme</keyword>
<feature type="binding site" evidence="19">
    <location>
        <position position="264"/>
    </location>
    <ligand>
        <name>Zn(2+)</name>
        <dbReference type="ChEBI" id="CHEBI:29105"/>
        <note>catalytic</note>
    </ligand>
</feature>
<dbReference type="PANTHER" id="PTHR21327">
    <property type="entry name" value="GTP CYCLOHYDROLASE II-RELATED"/>
    <property type="match status" value="1"/>
</dbReference>
<feature type="binding site" evidence="19">
    <location>
        <position position="314"/>
    </location>
    <ligand>
        <name>GTP</name>
        <dbReference type="ChEBI" id="CHEBI:37565"/>
    </ligand>
</feature>
<protein>
    <recommendedName>
        <fullName evidence="19 20">Multifunctional fusion protein</fullName>
    </recommendedName>
    <domain>
        <recommendedName>
            <fullName evidence="19">GTP cyclohydrolase-2</fullName>
            <ecNumber evidence="19">3.5.4.25</ecNumber>
        </recommendedName>
        <alternativeName>
            <fullName evidence="19">GTP cyclohydrolase II</fullName>
        </alternativeName>
    </domain>
    <domain>
        <recommendedName>
            <fullName evidence="20">3,4-dihydroxy-2-butanone 4-phosphate synthase</fullName>
            <shortName evidence="20">DHBP synthase</shortName>
            <ecNumber evidence="20">4.1.99.12</ecNumber>
        </recommendedName>
    </domain>
</protein>
<comment type="similarity">
    <text evidence="19">Belongs to the GTP cyclohydrolase II family.</text>
</comment>
<evidence type="ECO:0000256" key="4">
    <source>
        <dbReference type="ARBA" id="ARBA00004853"/>
    </source>
</evidence>
<dbReference type="AlphaFoldDB" id="A0A8H9IR96"/>
<evidence type="ECO:0000256" key="20">
    <source>
        <dbReference type="HAMAP-Rule" id="MF_00180"/>
    </source>
</evidence>
<evidence type="ECO:0000256" key="10">
    <source>
        <dbReference type="ARBA" id="ARBA00022801"/>
    </source>
</evidence>
<keyword evidence="10 19" id="KW-0378">Hydrolase</keyword>
<sequence length="403" mass="43351">MADTVHDALEAVVRGEFVVVTDAADRENEADLVLAAAHMTPGKMAFLLRHCTGIVCVPMPAARADALGLPLMVADNTERHRTAFTVTVDAVEHTTTGVSAADRAVTARKLADPAARPEDFARPGHMFPLRAHPEGVLGRAGHTEAAVDLGELAGIDPVMVICELSRPDGEMVRGEDVREFARRYDLPLIGIQDLIEVRGRATEETPSIPLPTPHGEFTATLVRTEPDGAEHLVLALGDLSAGEPVLVRVHSECATGDLFGSLRCDCGEQLRAGLETISQARRGVLVYERGHEGRGIGLADKFRAYALQDRGADTVDANLRLGHPADARDFRAAARVLLRLGLSEVTLLTNNPDKVHALAAEGLKVTACPLRTVPAPENVRYLRTKQARLGHDLALDPDLREAR</sequence>
<dbReference type="Gene3D" id="3.90.870.10">
    <property type="entry name" value="DHBP synthase"/>
    <property type="match status" value="1"/>
</dbReference>
<dbReference type="OrthoDB" id="9793111at2"/>
<dbReference type="UniPathway" id="UPA00275">
    <property type="reaction ID" value="UER00399"/>
</dbReference>
<evidence type="ECO:0000259" key="21">
    <source>
        <dbReference type="Pfam" id="PF00925"/>
    </source>
</evidence>
<feature type="site" description="Essential for catalytic activity" evidence="20">
    <location>
        <position position="163"/>
    </location>
</feature>
<evidence type="ECO:0000256" key="1">
    <source>
        <dbReference type="ARBA" id="ARBA00000141"/>
    </source>
</evidence>
<feature type="binding site" evidence="20">
    <location>
        <begin position="139"/>
        <end position="143"/>
    </location>
    <ligand>
        <name>D-ribulose 5-phosphate</name>
        <dbReference type="ChEBI" id="CHEBI:58121"/>
    </ligand>
</feature>